<dbReference type="Pfam" id="PF05585">
    <property type="entry name" value="DUF1758"/>
    <property type="match status" value="1"/>
</dbReference>
<feature type="domain" description="CCHC-type" evidence="2">
    <location>
        <begin position="119"/>
        <end position="135"/>
    </location>
</feature>
<protein>
    <submittedName>
        <fullName evidence="3">Uncharacterized protein LOC114342977</fullName>
    </submittedName>
</protein>
<gene>
    <name evidence="3" type="primary">LOC114342977</name>
</gene>
<dbReference type="InParanoid" id="A0A6P7GIT0"/>
<organism evidence="3">
    <name type="scientific">Diabrotica virgifera virgifera</name>
    <name type="common">western corn rootworm</name>
    <dbReference type="NCBI Taxonomy" id="50390"/>
    <lineage>
        <taxon>Eukaryota</taxon>
        <taxon>Metazoa</taxon>
        <taxon>Ecdysozoa</taxon>
        <taxon>Arthropoda</taxon>
        <taxon>Hexapoda</taxon>
        <taxon>Insecta</taxon>
        <taxon>Pterygota</taxon>
        <taxon>Neoptera</taxon>
        <taxon>Endopterygota</taxon>
        <taxon>Coleoptera</taxon>
        <taxon>Polyphaga</taxon>
        <taxon>Cucujiformia</taxon>
        <taxon>Chrysomeloidea</taxon>
        <taxon>Chrysomelidae</taxon>
        <taxon>Galerucinae</taxon>
        <taxon>Diabroticina</taxon>
        <taxon>Diabroticites</taxon>
        <taxon>Diabrotica</taxon>
    </lineage>
</organism>
<dbReference type="SMART" id="SM00343">
    <property type="entry name" value="ZnF_C2HC"/>
    <property type="match status" value="2"/>
</dbReference>
<reference evidence="3" key="1">
    <citation type="submission" date="2025-08" db="UniProtKB">
        <authorList>
            <consortium name="RefSeq"/>
        </authorList>
    </citation>
    <scope>IDENTIFICATION</scope>
    <source>
        <tissue evidence="3">Whole insect</tissue>
    </source>
</reference>
<dbReference type="InterPro" id="IPR008737">
    <property type="entry name" value="DUF1758"/>
</dbReference>
<feature type="compositionally biased region" description="Low complexity" evidence="1">
    <location>
        <begin position="199"/>
        <end position="208"/>
    </location>
</feature>
<dbReference type="InterPro" id="IPR001878">
    <property type="entry name" value="Znf_CCHC"/>
</dbReference>
<accession>A0A6P7GIT0</accession>
<feature type="domain" description="CCHC-type" evidence="2">
    <location>
        <begin position="153"/>
        <end position="169"/>
    </location>
</feature>
<evidence type="ECO:0000256" key="1">
    <source>
        <dbReference type="SAM" id="MobiDB-lite"/>
    </source>
</evidence>
<evidence type="ECO:0000259" key="2">
    <source>
        <dbReference type="SMART" id="SM00343"/>
    </source>
</evidence>
<dbReference type="RefSeq" id="XP_028149584.1">
    <property type="nucleotide sequence ID" value="XM_028293783.1"/>
</dbReference>
<dbReference type="GO" id="GO:0003676">
    <property type="term" value="F:nucleic acid binding"/>
    <property type="evidence" value="ECO:0007669"/>
    <property type="project" value="InterPro"/>
</dbReference>
<sequence>MNKCNSQNLRDFVSTCKQQLLSLQNLDYSSEELFESLLVYMLEQKIDFISRRGFEEEIDPDKLPSTNNFFVYLDRRCNLLEKLSNMDSNSSKTSPKPNRKVNFHSNVQQRPLQTIRPGSCIYCNDVTHKIYNCPQFRSLPHSNKIDFIKNKKLCFNCLGTQHTVENCPSSRTCSCGRKHHSLIHQNHTGDRNSQYNTPSSSRSNVNSSPHVFGGSPSAPHSQRNVNPLPASQIPPIEVHSSSSSASQPTGNSVSCHSQTQQAHVLLATTKVAVYTRYGERLLVKVLLDNGSQDSFITRSLCKRLGYATYPQQLYISGISDNDTTLSNEMLDIEFLSIHNQNIRFSLSCAVIDKITKKLPQFNINSTSLNIPPHFLTSLADPDFDTPSDIDILVGGDLYYDLLDNEPNVRLGYGLPIFLSSYLGWVIAGVIPHHALSTNKQCSLSFHVVSNPPDEVETSLEKLLIKFFETEELPCDTPLKPEESLAEEIFVSTTQIVSDGGYQVEIPFKIPKEYT</sequence>
<dbReference type="PANTHER" id="PTHR47331">
    <property type="entry name" value="PHD-TYPE DOMAIN-CONTAINING PROTEIN"/>
    <property type="match status" value="1"/>
</dbReference>
<dbReference type="PANTHER" id="PTHR47331:SF5">
    <property type="entry name" value="RIBONUCLEASE H"/>
    <property type="match status" value="1"/>
</dbReference>
<proteinExistence type="predicted"/>
<feature type="region of interest" description="Disordered" evidence="1">
    <location>
        <begin position="184"/>
        <end position="254"/>
    </location>
</feature>
<feature type="non-terminal residue" evidence="3">
    <location>
        <position position="514"/>
    </location>
</feature>
<dbReference type="GO" id="GO:0008270">
    <property type="term" value="F:zinc ion binding"/>
    <property type="evidence" value="ECO:0007669"/>
    <property type="project" value="InterPro"/>
</dbReference>
<name>A0A6P7GIT0_DIAVI</name>
<feature type="compositionally biased region" description="Polar residues" evidence="1">
    <location>
        <begin position="184"/>
        <end position="198"/>
    </location>
</feature>
<feature type="compositionally biased region" description="Polar residues" evidence="1">
    <location>
        <begin position="239"/>
        <end position="254"/>
    </location>
</feature>
<evidence type="ECO:0000313" key="3">
    <source>
        <dbReference type="RefSeq" id="XP_028149584.1"/>
    </source>
</evidence>
<dbReference type="AlphaFoldDB" id="A0A6P7GIT0"/>